<proteinExistence type="predicted"/>
<accession>A0A367ZTM0</accession>
<keyword evidence="1" id="KW-1133">Transmembrane helix</keyword>
<gene>
    <name evidence="2" type="ORF">OZSIB_2265</name>
</gene>
<keyword evidence="1" id="KW-0812">Transmembrane</keyword>
<protein>
    <submittedName>
        <fullName evidence="2">Uncharacterized protein</fullName>
    </submittedName>
</protein>
<evidence type="ECO:0000313" key="2">
    <source>
        <dbReference type="EMBL" id="RCK81396.1"/>
    </source>
</evidence>
<dbReference type="Proteomes" id="UP000252355">
    <property type="component" value="Unassembled WGS sequence"/>
</dbReference>
<dbReference type="EMBL" id="QOQW01000002">
    <property type="protein sequence ID" value="RCK81396.1"/>
    <property type="molecule type" value="Genomic_DNA"/>
</dbReference>
<name>A0A367ZTM0_9BACT</name>
<comment type="caution">
    <text evidence="2">The sequence shown here is derived from an EMBL/GenBank/DDBJ whole genome shotgun (WGS) entry which is preliminary data.</text>
</comment>
<evidence type="ECO:0000313" key="3">
    <source>
        <dbReference type="Proteomes" id="UP000252355"/>
    </source>
</evidence>
<dbReference type="AlphaFoldDB" id="A0A367ZTM0"/>
<feature type="transmembrane region" description="Helical" evidence="1">
    <location>
        <begin position="58"/>
        <end position="79"/>
    </location>
</feature>
<organism evidence="2 3">
    <name type="scientific">Candidatus Ozemobacter sibiricus</name>
    <dbReference type="NCBI Taxonomy" id="2268124"/>
    <lineage>
        <taxon>Bacteria</taxon>
        <taxon>Candidatus Ozemobacteria</taxon>
        <taxon>Candidatus Ozemobacterales</taxon>
        <taxon>Candidatus Ozemobacteraceae</taxon>
        <taxon>Candidatus Ozemobacter</taxon>
    </lineage>
</organism>
<sequence length="89" mass="10459">MIKFFIHLLNDWLRHLIQMLVIIGTIVFTFLVVGLGALLSLREVGATWALLAAHQYEIMMLGVFLSVPTYLVVYFRWFYESDVPKKRQR</sequence>
<feature type="transmembrane region" description="Helical" evidence="1">
    <location>
        <begin position="12"/>
        <end position="38"/>
    </location>
</feature>
<keyword evidence="1" id="KW-0472">Membrane</keyword>
<reference evidence="2 3" key="1">
    <citation type="submission" date="2018-05" db="EMBL/GenBank/DDBJ databases">
        <title>A metagenomic window into the 2 km-deep terrestrial subsurface aquifer revealed taxonomically and functionally diverse microbial community comprising novel uncultured bacterial lineages.</title>
        <authorList>
            <person name="Kadnikov V.V."/>
            <person name="Mardanov A.V."/>
            <person name="Beletsky A.V."/>
            <person name="Banks D."/>
            <person name="Pimenov N.V."/>
            <person name="Frank Y.A."/>
            <person name="Karnachuk O.V."/>
            <person name="Ravin N.V."/>
        </authorList>
    </citation>
    <scope>NUCLEOTIDE SEQUENCE [LARGE SCALE GENOMIC DNA]</scope>
    <source>
        <strain evidence="2">BY5</strain>
    </source>
</reference>
<evidence type="ECO:0000256" key="1">
    <source>
        <dbReference type="SAM" id="Phobius"/>
    </source>
</evidence>